<reference evidence="5 6" key="1">
    <citation type="journal article" date="2015" name="Genome Announc.">
        <title>Expanding the biotechnology potential of lactobacilli through comparative genomics of 213 strains and associated genera.</title>
        <authorList>
            <person name="Sun Z."/>
            <person name="Harris H.M."/>
            <person name="McCann A."/>
            <person name="Guo C."/>
            <person name="Argimon S."/>
            <person name="Zhang W."/>
            <person name="Yang X."/>
            <person name="Jeffery I.B."/>
            <person name="Cooney J.C."/>
            <person name="Kagawa T.F."/>
            <person name="Liu W."/>
            <person name="Song Y."/>
            <person name="Salvetti E."/>
            <person name="Wrobel A."/>
            <person name="Rasinkangas P."/>
            <person name="Parkhill J."/>
            <person name="Rea M.C."/>
            <person name="O'Sullivan O."/>
            <person name="Ritari J."/>
            <person name="Douillard F.P."/>
            <person name="Paul Ross R."/>
            <person name="Yang R."/>
            <person name="Briner A.E."/>
            <person name="Felis G.E."/>
            <person name="de Vos W.M."/>
            <person name="Barrangou R."/>
            <person name="Klaenhammer T.R."/>
            <person name="Caufield P.W."/>
            <person name="Cui Y."/>
            <person name="Zhang H."/>
            <person name="O'Toole P.W."/>
        </authorList>
    </citation>
    <scope>NUCLEOTIDE SEQUENCE [LARGE SCALE GENOMIC DNA]</scope>
    <source>
        <strain evidence="5 6">DSM 13145</strain>
    </source>
</reference>
<name>A0A0R1PDZ3_9LACO</name>
<dbReference type="STRING" id="1423746.FD27_GL000624"/>
<dbReference type="InterPro" id="IPR050627">
    <property type="entry name" value="Nitroreductase/BluB"/>
</dbReference>
<keyword evidence="1" id="KW-0285">Flavoprotein</keyword>
<accession>A0A0R1PDZ3</accession>
<evidence type="ECO:0000313" key="5">
    <source>
        <dbReference type="EMBL" id="KRL27882.1"/>
    </source>
</evidence>
<protein>
    <submittedName>
        <fullName evidence="5">Nitroreductase</fullName>
    </submittedName>
</protein>
<evidence type="ECO:0000256" key="2">
    <source>
        <dbReference type="ARBA" id="ARBA00022643"/>
    </source>
</evidence>
<dbReference type="Proteomes" id="UP000051445">
    <property type="component" value="Unassembled WGS sequence"/>
</dbReference>
<dbReference type="PANTHER" id="PTHR23026">
    <property type="entry name" value="NADPH NITROREDUCTASE"/>
    <property type="match status" value="1"/>
</dbReference>
<dbReference type="PANTHER" id="PTHR23026:SF90">
    <property type="entry name" value="IODOTYROSINE DEIODINASE 1"/>
    <property type="match status" value="1"/>
</dbReference>
<dbReference type="SUPFAM" id="SSF55469">
    <property type="entry name" value="FMN-dependent nitroreductase-like"/>
    <property type="match status" value="1"/>
</dbReference>
<organism evidence="5 6">
    <name type="scientific">Limosilactobacillus frumenti DSM 13145</name>
    <dbReference type="NCBI Taxonomy" id="1423746"/>
    <lineage>
        <taxon>Bacteria</taxon>
        <taxon>Bacillati</taxon>
        <taxon>Bacillota</taxon>
        <taxon>Bacilli</taxon>
        <taxon>Lactobacillales</taxon>
        <taxon>Lactobacillaceae</taxon>
        <taxon>Limosilactobacillus</taxon>
    </lineage>
</organism>
<keyword evidence="6" id="KW-1185">Reference proteome</keyword>
<dbReference type="CDD" id="cd02136">
    <property type="entry name" value="PnbA_NfnB-like"/>
    <property type="match status" value="1"/>
</dbReference>
<dbReference type="Gene3D" id="3.40.109.10">
    <property type="entry name" value="NADH Oxidase"/>
    <property type="match status" value="1"/>
</dbReference>
<evidence type="ECO:0000313" key="6">
    <source>
        <dbReference type="Proteomes" id="UP000051445"/>
    </source>
</evidence>
<dbReference type="GO" id="GO:0016491">
    <property type="term" value="F:oxidoreductase activity"/>
    <property type="evidence" value="ECO:0007669"/>
    <property type="project" value="UniProtKB-KW"/>
</dbReference>
<proteinExistence type="predicted"/>
<keyword evidence="2" id="KW-0288">FMN</keyword>
<dbReference type="AlphaFoldDB" id="A0A0R1PDZ3"/>
<evidence type="ECO:0000256" key="3">
    <source>
        <dbReference type="ARBA" id="ARBA00023002"/>
    </source>
</evidence>
<dbReference type="InterPro" id="IPR000415">
    <property type="entry name" value="Nitroreductase-like"/>
</dbReference>
<dbReference type="EMBL" id="AZER01000014">
    <property type="protein sequence ID" value="KRL27882.1"/>
    <property type="molecule type" value="Genomic_DNA"/>
</dbReference>
<gene>
    <name evidence="5" type="ORF">FD27_GL000624</name>
</gene>
<dbReference type="PATRIC" id="fig|1423746.3.peg.633"/>
<dbReference type="InterPro" id="IPR029479">
    <property type="entry name" value="Nitroreductase"/>
</dbReference>
<sequence length="221" mass="25146">MIIVETTEAIKSRHSVRQFSDQPVDQGIIKQIVQLAQRAPSWVNSQPWQVYCATGDSLTRIKNEYQKRDQAGEHGHPDLAVMSRDDWSSVTQSNMKQWRHEIVHHFTNFDEAHEQMTKASNTLYSSPVILYITIPKASPDWSIFDAGAFAQTLMLAAADRGLGSIPTYNSVRYPDILHKVLNVPQNERFIVGISLGYEKPAKINTYHSKRQPLSEVLHFSN</sequence>
<feature type="domain" description="Nitroreductase" evidence="4">
    <location>
        <begin position="10"/>
        <end position="197"/>
    </location>
</feature>
<keyword evidence="3" id="KW-0560">Oxidoreductase</keyword>
<comment type="caution">
    <text evidence="5">The sequence shown here is derived from an EMBL/GenBank/DDBJ whole genome shotgun (WGS) entry which is preliminary data.</text>
</comment>
<evidence type="ECO:0000256" key="1">
    <source>
        <dbReference type="ARBA" id="ARBA00022630"/>
    </source>
</evidence>
<dbReference type="Pfam" id="PF00881">
    <property type="entry name" value="Nitroreductase"/>
    <property type="match status" value="1"/>
</dbReference>
<evidence type="ECO:0000259" key="4">
    <source>
        <dbReference type="Pfam" id="PF00881"/>
    </source>
</evidence>